<proteinExistence type="predicted"/>
<comment type="caution">
    <text evidence="2">The sequence shown here is derived from an EMBL/GenBank/DDBJ whole genome shotgun (WGS) entry which is preliminary data.</text>
</comment>
<dbReference type="AlphaFoldDB" id="A0A507BID4"/>
<dbReference type="GeneID" id="41971446"/>
<accession>A0A507BID4</accession>
<evidence type="ECO:0000313" key="2">
    <source>
        <dbReference type="EMBL" id="TPX16350.1"/>
    </source>
</evidence>
<protein>
    <recommendedName>
        <fullName evidence="1">Cupin type-2 domain-containing protein</fullName>
    </recommendedName>
</protein>
<dbReference type="RefSeq" id="XP_030998061.1">
    <property type="nucleotide sequence ID" value="XM_031138362.1"/>
</dbReference>
<dbReference type="EMBL" id="SKBQ01000018">
    <property type="protein sequence ID" value="TPX16350.1"/>
    <property type="molecule type" value="Genomic_DNA"/>
</dbReference>
<dbReference type="InterPro" id="IPR011051">
    <property type="entry name" value="RmlC_Cupin_sf"/>
</dbReference>
<dbReference type="OrthoDB" id="5840532at2759"/>
<dbReference type="InterPro" id="IPR047142">
    <property type="entry name" value="OryJ/VirC-like"/>
</dbReference>
<dbReference type="CDD" id="cd02231">
    <property type="entry name" value="cupin_BLL6423-like"/>
    <property type="match status" value="1"/>
</dbReference>
<dbReference type="Proteomes" id="UP000319257">
    <property type="component" value="Unassembled WGS sequence"/>
</dbReference>
<dbReference type="PANTHER" id="PTHR36156">
    <property type="entry name" value="SLR2101 PROTEIN"/>
    <property type="match status" value="1"/>
</dbReference>
<dbReference type="Pfam" id="PF07883">
    <property type="entry name" value="Cupin_2"/>
    <property type="match status" value="1"/>
</dbReference>
<keyword evidence="3" id="KW-1185">Reference proteome</keyword>
<dbReference type="PANTHER" id="PTHR36156:SF3">
    <property type="entry name" value="CUPIN 2 CONSERVED BARREL DOMAIN-CONTAINING PROTEIN"/>
    <property type="match status" value="1"/>
</dbReference>
<dbReference type="STRING" id="1093900.A0A507BID4"/>
<feature type="domain" description="Cupin type-2" evidence="1">
    <location>
        <begin position="86"/>
        <end position="154"/>
    </location>
</feature>
<evidence type="ECO:0000313" key="3">
    <source>
        <dbReference type="Proteomes" id="UP000319257"/>
    </source>
</evidence>
<dbReference type="InterPro" id="IPR014710">
    <property type="entry name" value="RmlC-like_jellyroll"/>
</dbReference>
<dbReference type="InterPro" id="IPR013096">
    <property type="entry name" value="Cupin_2"/>
</dbReference>
<gene>
    <name evidence="2" type="ORF">E0L32_003999</name>
</gene>
<organism evidence="2 3">
    <name type="scientific">Thyridium curvatum</name>
    <dbReference type="NCBI Taxonomy" id="1093900"/>
    <lineage>
        <taxon>Eukaryota</taxon>
        <taxon>Fungi</taxon>
        <taxon>Dikarya</taxon>
        <taxon>Ascomycota</taxon>
        <taxon>Pezizomycotina</taxon>
        <taxon>Sordariomycetes</taxon>
        <taxon>Sordariomycetidae</taxon>
        <taxon>Thyridiales</taxon>
        <taxon>Thyridiaceae</taxon>
        <taxon>Thyridium</taxon>
    </lineage>
</organism>
<evidence type="ECO:0000259" key="1">
    <source>
        <dbReference type="Pfam" id="PF07883"/>
    </source>
</evidence>
<reference evidence="2 3" key="1">
    <citation type="submission" date="2019-06" db="EMBL/GenBank/DDBJ databases">
        <title>Draft genome sequence of the filamentous fungus Phialemoniopsis curvata isolated from diesel fuel.</title>
        <authorList>
            <person name="Varaljay V.A."/>
            <person name="Lyon W.J."/>
            <person name="Crouch A.L."/>
            <person name="Drake C.E."/>
            <person name="Hollomon J.M."/>
            <person name="Nadeau L.J."/>
            <person name="Nunn H.S."/>
            <person name="Stevenson B.S."/>
            <person name="Bojanowski C.L."/>
            <person name="Crookes-Goodson W.J."/>
        </authorList>
    </citation>
    <scope>NUCLEOTIDE SEQUENCE [LARGE SCALE GENOMIC DNA]</scope>
    <source>
        <strain evidence="2 3">D216</strain>
    </source>
</reference>
<dbReference type="Gene3D" id="2.60.120.10">
    <property type="entry name" value="Jelly Rolls"/>
    <property type="match status" value="1"/>
</dbReference>
<name>A0A507BID4_9PEZI</name>
<sequence length="182" mass="19990">MALQGKLHHPKRFITTHNDKGEAVIDTSLPEDAPFYPIPGGAGFAQAYVTKGFPTQLNDGADMAVYKQYLDSAPGLTVSDGTVLRYVDIPPASLSPMHRTVSLDYGVVLDGEVELILDSGETRVLQKGDVCIQRATMHAWRNLSDTEWARMLYILQPAQPLQVVGKEFKEDLADMQGVRSST</sequence>
<dbReference type="SUPFAM" id="SSF51182">
    <property type="entry name" value="RmlC-like cupins"/>
    <property type="match status" value="1"/>
</dbReference>
<dbReference type="InParanoid" id="A0A507BID4"/>